<dbReference type="PROSITE" id="PS50222">
    <property type="entry name" value="EF_HAND_2"/>
    <property type="match status" value="5"/>
</dbReference>
<dbReference type="SMART" id="SM00054">
    <property type="entry name" value="EFh"/>
    <property type="match status" value="5"/>
</dbReference>
<name>A0A7S3FU10_9SPIT</name>
<evidence type="ECO:0000256" key="1">
    <source>
        <dbReference type="ARBA" id="ARBA00022723"/>
    </source>
</evidence>
<keyword evidence="1" id="KW-0479">Metal-binding</keyword>
<keyword evidence="2" id="KW-0677">Repeat</keyword>
<evidence type="ECO:0000256" key="4">
    <source>
        <dbReference type="SAM" id="MobiDB-lite"/>
    </source>
</evidence>
<reference evidence="6" key="1">
    <citation type="submission" date="2021-01" db="EMBL/GenBank/DDBJ databases">
        <authorList>
            <person name="Corre E."/>
            <person name="Pelletier E."/>
            <person name="Niang G."/>
            <person name="Scheremetjew M."/>
            <person name="Finn R."/>
            <person name="Kale V."/>
            <person name="Holt S."/>
            <person name="Cochrane G."/>
            <person name="Meng A."/>
            <person name="Brown T."/>
            <person name="Cohen L."/>
        </authorList>
    </citation>
    <scope>NUCLEOTIDE SEQUENCE</scope>
    <source>
        <strain evidence="6">Ras09</strain>
    </source>
</reference>
<feature type="domain" description="EF-hand" evidence="5">
    <location>
        <begin position="1"/>
        <end position="34"/>
    </location>
</feature>
<protein>
    <recommendedName>
        <fullName evidence="5">EF-hand domain-containing protein</fullName>
    </recommendedName>
</protein>
<dbReference type="GO" id="GO:0005509">
    <property type="term" value="F:calcium ion binding"/>
    <property type="evidence" value="ECO:0007669"/>
    <property type="project" value="InterPro"/>
</dbReference>
<dbReference type="InterPro" id="IPR051581">
    <property type="entry name" value="Ca-bind"/>
</dbReference>
<dbReference type="SUPFAM" id="SSF47473">
    <property type="entry name" value="EF-hand"/>
    <property type="match status" value="2"/>
</dbReference>
<feature type="domain" description="EF-hand" evidence="5">
    <location>
        <begin position="312"/>
        <end position="347"/>
    </location>
</feature>
<organism evidence="6">
    <name type="scientific">Strombidium rassoulzadegani</name>
    <dbReference type="NCBI Taxonomy" id="1082188"/>
    <lineage>
        <taxon>Eukaryota</taxon>
        <taxon>Sar</taxon>
        <taxon>Alveolata</taxon>
        <taxon>Ciliophora</taxon>
        <taxon>Intramacronucleata</taxon>
        <taxon>Spirotrichea</taxon>
        <taxon>Oligotrichia</taxon>
        <taxon>Strombidiidae</taxon>
        <taxon>Strombidium</taxon>
    </lineage>
</organism>
<dbReference type="AlphaFoldDB" id="A0A7S3FU10"/>
<dbReference type="InterPro" id="IPR002048">
    <property type="entry name" value="EF_hand_dom"/>
</dbReference>
<dbReference type="Pfam" id="PF13499">
    <property type="entry name" value="EF-hand_7"/>
    <property type="match status" value="2"/>
</dbReference>
<evidence type="ECO:0000313" key="6">
    <source>
        <dbReference type="EMBL" id="CAE0229442.1"/>
    </source>
</evidence>
<evidence type="ECO:0000259" key="5">
    <source>
        <dbReference type="PROSITE" id="PS50222"/>
    </source>
</evidence>
<dbReference type="InterPro" id="IPR018247">
    <property type="entry name" value="EF_Hand_1_Ca_BS"/>
</dbReference>
<evidence type="ECO:0000256" key="2">
    <source>
        <dbReference type="ARBA" id="ARBA00022737"/>
    </source>
</evidence>
<dbReference type="EMBL" id="HBIA01002320">
    <property type="protein sequence ID" value="CAE0229442.1"/>
    <property type="molecule type" value="Transcribed_RNA"/>
</dbReference>
<feature type="domain" description="EF-hand" evidence="5">
    <location>
        <begin position="35"/>
        <end position="70"/>
    </location>
</feature>
<dbReference type="PANTHER" id="PTHR34524:SF6">
    <property type="entry name" value="CALCYPHOSINE LIKE"/>
    <property type="match status" value="1"/>
</dbReference>
<dbReference type="PANTHER" id="PTHR34524">
    <property type="entry name" value="CALCYPHOSIN"/>
    <property type="match status" value="1"/>
</dbReference>
<dbReference type="PROSITE" id="PS00018">
    <property type="entry name" value="EF_HAND_1"/>
    <property type="match status" value="5"/>
</dbReference>
<feature type="domain" description="EF-hand" evidence="5">
    <location>
        <begin position="71"/>
        <end position="106"/>
    </location>
</feature>
<keyword evidence="3" id="KW-0106">Calcium</keyword>
<feature type="region of interest" description="Disordered" evidence="4">
    <location>
        <begin position="184"/>
        <end position="203"/>
    </location>
</feature>
<gene>
    <name evidence="6" type="ORF">SRAS04492_LOCUS1226</name>
</gene>
<proteinExistence type="predicted"/>
<feature type="domain" description="EF-hand" evidence="5">
    <location>
        <begin position="276"/>
        <end position="311"/>
    </location>
</feature>
<accession>A0A7S3FU10</accession>
<sequence length="431" mass="49317">MIGLQRTFKIMDDDNSKNLNMYEFCKALSDYGLGFSKGEQQAIFNYFDVDNSGTIIYDEFIRAVRGPMNMARKKIVAQAYKSLDKDGNGWVDINDVRGVYNARKHPDVISGKKTEDQILQEFLETFETAHSMRENGAPDHVVTREEFEEYYNNVSCSIDDDMYFMLMINNAWKLTEESRKGMGTKGWANESAQPRAKGDNNIFNRPALKSQQKEAGLADKASEKEVITHLRTKIAARGARGLMGLSRKFKIADDNNSKTLDAYEFKKAMHDFRIGLSDKQVTVAFNIFDRDGSGEISYDEFLRSVRGQMNLKREGIARRCFKILDNNKSGLIDVNDVRQSYNAKQHPDVKAGKKTEDEVLMEFLDTFEDHYADMKGHADSRDGSINMVEWLEYYNNVSMSIDDDAYFELMMNSAWNLDGARVTKKGWGAEY</sequence>
<dbReference type="CDD" id="cd00051">
    <property type="entry name" value="EFh"/>
    <property type="match status" value="1"/>
</dbReference>
<dbReference type="Gene3D" id="1.10.238.10">
    <property type="entry name" value="EF-hand"/>
    <property type="match status" value="4"/>
</dbReference>
<dbReference type="InterPro" id="IPR011992">
    <property type="entry name" value="EF-hand-dom_pair"/>
</dbReference>
<evidence type="ECO:0000256" key="3">
    <source>
        <dbReference type="ARBA" id="ARBA00022837"/>
    </source>
</evidence>